<comment type="caution">
    <text evidence="3">The sequence shown here is derived from an EMBL/GenBank/DDBJ whole genome shotgun (WGS) entry which is preliminary data.</text>
</comment>
<feature type="non-terminal residue" evidence="3">
    <location>
        <position position="237"/>
    </location>
</feature>
<dbReference type="OrthoDB" id="365640at2759"/>
<accession>A0A267DET1</accession>
<dbReference type="GO" id="GO:0036064">
    <property type="term" value="C:ciliary basal body"/>
    <property type="evidence" value="ECO:0007669"/>
    <property type="project" value="TreeGrafter"/>
</dbReference>
<dbReference type="EMBL" id="NIVC01004583">
    <property type="protein sequence ID" value="PAA47082.1"/>
    <property type="molecule type" value="Genomic_DNA"/>
</dbReference>
<gene>
    <name evidence="3" type="ORF">BOX15_Mlig030940g2</name>
</gene>
<feature type="region of interest" description="Disordered" evidence="2">
    <location>
        <begin position="210"/>
        <end position="237"/>
    </location>
</feature>
<name>A0A267DET1_9PLAT</name>
<comment type="similarity">
    <text evidence="1">Belongs to the FAM154 family.</text>
</comment>
<dbReference type="PANTHER" id="PTHR31516:SF17">
    <property type="entry name" value="STABILIZER OF AXONEMAL MICROTUBULES 2"/>
    <property type="match status" value="1"/>
</dbReference>
<dbReference type="Pfam" id="PF05217">
    <property type="entry name" value="SAXO1-2"/>
    <property type="match status" value="1"/>
</dbReference>
<evidence type="ECO:0000313" key="4">
    <source>
        <dbReference type="Proteomes" id="UP000215902"/>
    </source>
</evidence>
<dbReference type="PANTHER" id="PTHR31516">
    <property type="entry name" value="STABILIZER OF AXONEMAL MICROTUBULES 2"/>
    <property type="match status" value="1"/>
</dbReference>
<protein>
    <submittedName>
        <fullName evidence="3">Uncharacterized protein</fullName>
    </submittedName>
</protein>
<proteinExistence type="inferred from homology"/>
<dbReference type="Proteomes" id="UP000215902">
    <property type="component" value="Unassembled WGS sequence"/>
</dbReference>
<dbReference type="GO" id="GO:0036126">
    <property type="term" value="C:sperm flagellum"/>
    <property type="evidence" value="ECO:0007669"/>
    <property type="project" value="TreeGrafter"/>
</dbReference>
<evidence type="ECO:0000256" key="2">
    <source>
        <dbReference type="SAM" id="MobiDB-lite"/>
    </source>
</evidence>
<dbReference type="InterPro" id="IPR033336">
    <property type="entry name" value="SAXO1/2"/>
</dbReference>
<dbReference type="GO" id="GO:0008017">
    <property type="term" value="F:microtubule binding"/>
    <property type="evidence" value="ECO:0007669"/>
    <property type="project" value="InterPro"/>
</dbReference>
<dbReference type="STRING" id="282301.A0A267DET1"/>
<feature type="compositionally biased region" description="Basic and acidic residues" evidence="2">
    <location>
        <begin position="210"/>
        <end position="223"/>
    </location>
</feature>
<feature type="region of interest" description="Disordered" evidence="2">
    <location>
        <begin position="46"/>
        <end position="128"/>
    </location>
</feature>
<dbReference type="GO" id="GO:0005814">
    <property type="term" value="C:centriole"/>
    <property type="evidence" value="ECO:0007669"/>
    <property type="project" value="TreeGrafter"/>
</dbReference>
<sequence>MYSKEYTEKRADRAVPAKREVKRGVAGEFRGEPTYKHDYRKWDMPKLERSRTNPQWEPSKTPFGGLPTYTTDYVAHPGRPSTSCKPNEVARLSSAPLENQTDYRQSFVPHPLERRKEKERQVWARPSAPFDGLSTFTRDFTPKSAMVRSSMKPDATAFASNAPFKDDTTHRLDFKPWELQRHAVHKAEPYVPPEGHVDGTTTYVKDYPAHKVVRETYTRRPERGLPSGEFNDATDYK</sequence>
<reference evidence="3 4" key="1">
    <citation type="submission" date="2017-06" db="EMBL/GenBank/DDBJ databases">
        <title>A platform for efficient transgenesis in Macrostomum lignano, a flatworm model organism for stem cell research.</title>
        <authorList>
            <person name="Berezikov E."/>
        </authorList>
    </citation>
    <scope>NUCLEOTIDE SEQUENCE [LARGE SCALE GENOMIC DNA]</scope>
    <source>
        <strain evidence="3">DV1</strain>
        <tissue evidence="3">Whole organism</tissue>
    </source>
</reference>
<keyword evidence="4" id="KW-1185">Reference proteome</keyword>
<feature type="compositionally biased region" description="Basic and acidic residues" evidence="2">
    <location>
        <begin position="111"/>
        <end position="122"/>
    </location>
</feature>
<dbReference type="AlphaFoldDB" id="A0A267DET1"/>
<evidence type="ECO:0000313" key="3">
    <source>
        <dbReference type="EMBL" id="PAA47082.1"/>
    </source>
</evidence>
<dbReference type="GO" id="GO:0005879">
    <property type="term" value="C:axonemal microtubule"/>
    <property type="evidence" value="ECO:0007669"/>
    <property type="project" value="TreeGrafter"/>
</dbReference>
<evidence type="ECO:0000256" key="1">
    <source>
        <dbReference type="ARBA" id="ARBA00008738"/>
    </source>
</evidence>
<organism evidence="3 4">
    <name type="scientific">Macrostomum lignano</name>
    <dbReference type="NCBI Taxonomy" id="282301"/>
    <lineage>
        <taxon>Eukaryota</taxon>
        <taxon>Metazoa</taxon>
        <taxon>Spiralia</taxon>
        <taxon>Lophotrochozoa</taxon>
        <taxon>Platyhelminthes</taxon>
        <taxon>Rhabditophora</taxon>
        <taxon>Macrostomorpha</taxon>
        <taxon>Macrostomida</taxon>
        <taxon>Macrostomidae</taxon>
        <taxon>Macrostomum</taxon>
    </lineage>
</organism>